<dbReference type="SUPFAM" id="SSF56601">
    <property type="entry name" value="beta-lactamase/transpeptidase-like"/>
    <property type="match status" value="1"/>
</dbReference>
<dbReference type="InterPro" id="IPR001466">
    <property type="entry name" value="Beta-lactam-related"/>
</dbReference>
<dbReference type="Gene3D" id="3.40.710.10">
    <property type="entry name" value="DD-peptidase/beta-lactamase superfamily"/>
    <property type="match status" value="1"/>
</dbReference>
<proteinExistence type="predicted"/>
<keyword evidence="1" id="KW-0732">Signal</keyword>
<accession>A0ABU4PIA8</accession>
<dbReference type="EC" id="3.1.1.103" evidence="3"/>
<dbReference type="RefSeq" id="WP_010404760.1">
    <property type="nucleotide sequence ID" value="NZ_JAWXXV010000001.1"/>
</dbReference>
<evidence type="ECO:0000313" key="4">
    <source>
        <dbReference type="Proteomes" id="UP001279660"/>
    </source>
</evidence>
<evidence type="ECO:0000256" key="1">
    <source>
        <dbReference type="SAM" id="SignalP"/>
    </source>
</evidence>
<feature type="chain" id="PRO_5045411481" evidence="1">
    <location>
        <begin position="24"/>
        <end position="440"/>
    </location>
</feature>
<comment type="caution">
    <text evidence="3">The sequence shown here is derived from an EMBL/GenBank/DDBJ whole genome shotgun (WGS) entry which is preliminary data.</text>
</comment>
<dbReference type="PANTHER" id="PTHR43283">
    <property type="entry name" value="BETA-LACTAMASE-RELATED"/>
    <property type="match status" value="1"/>
</dbReference>
<dbReference type="GO" id="GO:0016787">
    <property type="term" value="F:hydrolase activity"/>
    <property type="evidence" value="ECO:0007669"/>
    <property type="project" value="UniProtKB-KW"/>
</dbReference>
<dbReference type="PANTHER" id="PTHR43283:SF3">
    <property type="entry name" value="BETA-LACTAMASE FAMILY PROTEIN (AFU_ORTHOLOGUE AFUA_5G07500)"/>
    <property type="match status" value="1"/>
</dbReference>
<evidence type="ECO:0000313" key="3">
    <source>
        <dbReference type="EMBL" id="MDX5983612.1"/>
    </source>
</evidence>
<dbReference type="Pfam" id="PF00144">
    <property type="entry name" value="Beta-lactamase"/>
    <property type="match status" value="1"/>
</dbReference>
<dbReference type="Proteomes" id="UP001279660">
    <property type="component" value="Unassembled WGS sequence"/>
</dbReference>
<sequence>MVATRFKMAASALLIAATGTAVARHVVHAPVVLRTAPRLPQTQAVFSGYVAAKKIPGVVGVIGRGDAPFAVVAAGRIGDEPGAPLADKDSLWRVYSMTKPITAMAAMILIEEGKMRLDQPVSDFIPAFKTMRVQVSPDSLDTRPATRPITIRNLLTHTAGLGYTIITKGPLLKAYEDAGITPFTSDAKTEAQLRLKRPPTLEAFANKVATLPLIAEPGTKWSYSIGLDVMGRVIEVAAHQPFDRFLQTRIFTPLKMRSSWFTVPGSEAHRLATGYFITPNGRTPVDPGATSVYLKAPSFPYGGAGLVTSAYDYDRFLHMLQNGGTLDGVRILKPATVKLAMSNLLPNGVVYPGAVAATGGTTNPQGFGAGGSVTLHDTPGGPAKGTYGWGGAAGTIAWVDPINKIRATIMVNYLPGDRWPLRADSTKAVYADLAPVAPKK</sequence>
<dbReference type="EMBL" id="JAWXXV010000001">
    <property type="protein sequence ID" value="MDX5983612.1"/>
    <property type="molecule type" value="Genomic_DNA"/>
</dbReference>
<feature type="domain" description="Beta-lactamase-related" evidence="2">
    <location>
        <begin position="44"/>
        <end position="420"/>
    </location>
</feature>
<keyword evidence="4" id="KW-1185">Reference proteome</keyword>
<gene>
    <name evidence="3" type="ORF">SIL82_05010</name>
</gene>
<feature type="signal peptide" evidence="1">
    <location>
        <begin position="1"/>
        <end position="23"/>
    </location>
</feature>
<reference evidence="3 4" key="1">
    <citation type="submission" date="2023-11" db="EMBL/GenBank/DDBJ databases">
        <title>MicrobeMod: A computational toolkit for identifying prokaryotic methylation and restriction-modification with nanopore sequencing.</title>
        <authorList>
            <person name="Crits-Christoph A."/>
            <person name="Kang S.C."/>
            <person name="Lee H."/>
            <person name="Ostrov N."/>
        </authorList>
    </citation>
    <scope>NUCLEOTIDE SEQUENCE [LARGE SCALE GENOMIC DNA]</scope>
    <source>
        <strain evidence="3 4">ATCC 14820</strain>
    </source>
</reference>
<keyword evidence="3" id="KW-0378">Hydrolase</keyword>
<name>A0ABU4PIA8_9SPHN</name>
<dbReference type="InterPro" id="IPR050789">
    <property type="entry name" value="Diverse_Enzym_Activities"/>
</dbReference>
<organism evidence="3 4">
    <name type="scientific">Sphingomonas echinoides</name>
    <dbReference type="NCBI Taxonomy" id="59803"/>
    <lineage>
        <taxon>Bacteria</taxon>
        <taxon>Pseudomonadati</taxon>
        <taxon>Pseudomonadota</taxon>
        <taxon>Alphaproteobacteria</taxon>
        <taxon>Sphingomonadales</taxon>
        <taxon>Sphingomonadaceae</taxon>
        <taxon>Sphingomonas</taxon>
    </lineage>
</organism>
<protein>
    <submittedName>
        <fullName evidence="3">Serine hydrolase domain-containing protein</fullName>
        <ecNumber evidence="3">3.1.1.103</ecNumber>
    </submittedName>
</protein>
<dbReference type="InterPro" id="IPR012338">
    <property type="entry name" value="Beta-lactam/transpept-like"/>
</dbReference>
<evidence type="ECO:0000259" key="2">
    <source>
        <dbReference type="Pfam" id="PF00144"/>
    </source>
</evidence>